<dbReference type="RefSeq" id="WP_317974790.1">
    <property type="nucleotide sequence ID" value="NZ_BTFW01000001.1"/>
</dbReference>
<keyword evidence="3" id="KW-0560">Oxidoreductase</keyword>
<evidence type="ECO:0000313" key="8">
    <source>
        <dbReference type="Proteomes" id="UP001187221"/>
    </source>
</evidence>
<dbReference type="EC" id="1.3.1.76" evidence="2"/>
<dbReference type="Gene3D" id="3.30.160.110">
    <property type="entry name" value="Siroheme synthase, domain 2"/>
    <property type="match status" value="1"/>
</dbReference>
<dbReference type="NCBIfam" id="TIGR01470">
    <property type="entry name" value="cysG_Nterm"/>
    <property type="match status" value="1"/>
</dbReference>
<proteinExistence type="predicted"/>
<dbReference type="SUPFAM" id="SSF75615">
    <property type="entry name" value="Siroheme synthase middle domains-like"/>
    <property type="match status" value="1"/>
</dbReference>
<evidence type="ECO:0000256" key="4">
    <source>
        <dbReference type="ARBA" id="ARBA00023027"/>
    </source>
</evidence>
<sequence length="262" mass="27421">MKLPALPLFHRIAGHPVIVLGAGEAAMAKRRLVERAGGIVYDDLAQGLDAGARLAFVAHDDPQACAGDAARARAGGALVNVVDQPAQCDFTTPSLIDRNPVLIAVGTGGASAGLAKHVRLRLERVLPQGLGTLARALFAARGALRARWPDAAERRRALDHALGEGGALDPMVAHDDEAVTRWLEGGARDGESGFHTITLRSEDPEDLTLREARLLGMADVLVAGADVPPAILARARADARRVRENEGGLEGLVVALVRPEGG</sequence>
<dbReference type="InterPro" id="IPR028161">
    <property type="entry name" value="Met8-like"/>
</dbReference>
<evidence type="ECO:0000256" key="2">
    <source>
        <dbReference type="ARBA" id="ARBA00012400"/>
    </source>
</evidence>
<dbReference type="PANTHER" id="PTHR35330">
    <property type="entry name" value="SIROHEME BIOSYNTHESIS PROTEIN MET8"/>
    <property type="match status" value="1"/>
</dbReference>
<comment type="caution">
    <text evidence="7">The sequence shown here is derived from an EMBL/GenBank/DDBJ whole genome shotgun (WGS) entry which is preliminary data.</text>
</comment>
<organism evidence="7 8">
    <name type="scientific">Novosphingobium pituita</name>
    <dbReference type="NCBI Taxonomy" id="3056842"/>
    <lineage>
        <taxon>Bacteria</taxon>
        <taxon>Pseudomonadati</taxon>
        <taxon>Pseudomonadota</taxon>
        <taxon>Alphaproteobacteria</taxon>
        <taxon>Sphingomonadales</taxon>
        <taxon>Sphingomonadaceae</taxon>
        <taxon>Novosphingobium</taxon>
    </lineage>
</organism>
<dbReference type="SUPFAM" id="SSF51735">
    <property type="entry name" value="NAD(P)-binding Rossmann-fold domains"/>
    <property type="match status" value="1"/>
</dbReference>
<protein>
    <recommendedName>
        <fullName evidence="2">precorrin-2 dehydrogenase</fullName>
        <ecNumber evidence="2">1.3.1.76</ecNumber>
    </recommendedName>
</protein>
<comment type="pathway">
    <text evidence="1">Porphyrin-containing compound metabolism; siroheme biosynthesis; sirohydrochlorin from precorrin-2: step 1/1.</text>
</comment>
<gene>
    <name evidence="7" type="ORF">NUTIK01_18480</name>
</gene>
<evidence type="ECO:0000313" key="7">
    <source>
        <dbReference type="EMBL" id="GMM61071.1"/>
    </source>
</evidence>
<keyword evidence="4" id="KW-0520">NAD</keyword>
<evidence type="ECO:0000256" key="1">
    <source>
        <dbReference type="ARBA" id="ARBA00005010"/>
    </source>
</evidence>
<name>A0ABQ6P742_9SPHN</name>
<dbReference type="EMBL" id="BTFW01000001">
    <property type="protein sequence ID" value="GMM61071.1"/>
    <property type="molecule type" value="Genomic_DNA"/>
</dbReference>
<keyword evidence="8" id="KW-1185">Reference proteome</keyword>
<evidence type="ECO:0000256" key="3">
    <source>
        <dbReference type="ARBA" id="ARBA00023002"/>
    </source>
</evidence>
<keyword evidence="5" id="KW-0627">Porphyrin biosynthesis</keyword>
<dbReference type="Pfam" id="PF13241">
    <property type="entry name" value="NAD_binding_7"/>
    <property type="match status" value="1"/>
</dbReference>
<reference evidence="7 8" key="1">
    <citation type="submission" date="2023-06" db="EMBL/GenBank/DDBJ databases">
        <title>Draft genome sequence of Novosphingobium sp. strain IK01.</title>
        <authorList>
            <person name="Hatamoto M."/>
            <person name="Ikarashi T."/>
            <person name="Yamaguchi T."/>
        </authorList>
    </citation>
    <scope>NUCLEOTIDE SEQUENCE [LARGE SCALE GENOMIC DNA]</scope>
    <source>
        <strain evidence="7 8">IK01</strain>
    </source>
</reference>
<dbReference type="Proteomes" id="UP001187221">
    <property type="component" value="Unassembled WGS sequence"/>
</dbReference>
<dbReference type="InterPro" id="IPR006367">
    <property type="entry name" value="Sirohaem_synthase_N"/>
</dbReference>
<dbReference type="InterPro" id="IPR036291">
    <property type="entry name" value="NAD(P)-bd_dom_sf"/>
</dbReference>
<evidence type="ECO:0000256" key="6">
    <source>
        <dbReference type="ARBA" id="ARBA00047561"/>
    </source>
</evidence>
<accession>A0ABQ6P742</accession>
<evidence type="ECO:0000256" key="5">
    <source>
        <dbReference type="ARBA" id="ARBA00023244"/>
    </source>
</evidence>
<dbReference type="PANTHER" id="PTHR35330:SF1">
    <property type="entry name" value="SIROHEME BIOSYNTHESIS PROTEIN MET8"/>
    <property type="match status" value="1"/>
</dbReference>
<comment type="catalytic activity">
    <reaction evidence="6">
        <text>precorrin-2 + NAD(+) = sirohydrochlorin + NADH + 2 H(+)</text>
        <dbReference type="Rhea" id="RHEA:15613"/>
        <dbReference type="ChEBI" id="CHEBI:15378"/>
        <dbReference type="ChEBI" id="CHEBI:57540"/>
        <dbReference type="ChEBI" id="CHEBI:57945"/>
        <dbReference type="ChEBI" id="CHEBI:58351"/>
        <dbReference type="ChEBI" id="CHEBI:58827"/>
        <dbReference type="EC" id="1.3.1.76"/>
    </reaction>
</comment>